<dbReference type="SUPFAM" id="SSF52172">
    <property type="entry name" value="CheY-like"/>
    <property type="match status" value="1"/>
</dbReference>
<dbReference type="GO" id="GO:0016301">
    <property type="term" value="F:kinase activity"/>
    <property type="evidence" value="ECO:0007669"/>
    <property type="project" value="UniProtKB-KW"/>
</dbReference>
<dbReference type="CDD" id="cd00082">
    <property type="entry name" value="HisKA"/>
    <property type="match status" value="1"/>
</dbReference>
<dbReference type="PRINTS" id="PR00344">
    <property type="entry name" value="BCTRLSENSOR"/>
</dbReference>
<dbReference type="PANTHER" id="PTHR43547">
    <property type="entry name" value="TWO-COMPONENT HISTIDINE KINASE"/>
    <property type="match status" value="1"/>
</dbReference>
<evidence type="ECO:0000256" key="1">
    <source>
        <dbReference type="ARBA" id="ARBA00000085"/>
    </source>
</evidence>
<dbReference type="Gene3D" id="3.40.50.2300">
    <property type="match status" value="1"/>
</dbReference>
<comment type="catalytic activity">
    <reaction evidence="1">
        <text>ATP + protein L-histidine = ADP + protein N-phospho-L-histidine.</text>
        <dbReference type="EC" id="2.7.13.3"/>
    </reaction>
</comment>
<sequence>MKTRVKCLLVDDLDDNLLTMSALLRADDVEVLTARSGREALELLLVHDVALALLDVQMPEMDGFELAELMRSSERTNQVPLIFVTAGAREMQPLFKGYDAGAVDFLFKPIEPWVLRSKAQVFFDLYRARQQLSDELRERTETLRLNELFTAVLAHDLRDPLNAMMTAAMLIERQAELESVQRSAARIVSSGRSMSRMISDVLDLARARLAGGIPVHREPAQLGRVAQRVIDEQRLAHPQRAVELHSQGDLQGIWDEDRLAQAVGNLVGNALVHGRPDLPVVLRLDGSAIDDVHLSVISAGTISTELLPHIFDPFRGSTRPRASRAGLGLGLYIVDQIARAHRGRVAVCCEGGHTTFTLSLPRRLA</sequence>
<dbReference type="EMBL" id="JBBUTG010000013">
    <property type="protein sequence ID" value="MEK8033026.1"/>
    <property type="molecule type" value="Genomic_DNA"/>
</dbReference>
<dbReference type="SUPFAM" id="SSF55874">
    <property type="entry name" value="ATPase domain of HSP90 chaperone/DNA topoisomerase II/histidine kinase"/>
    <property type="match status" value="1"/>
</dbReference>
<keyword evidence="3 4" id="KW-0597">Phosphoprotein</keyword>
<evidence type="ECO:0000259" key="5">
    <source>
        <dbReference type="PROSITE" id="PS50109"/>
    </source>
</evidence>
<protein>
    <recommendedName>
        <fullName evidence="2">histidine kinase</fullName>
        <ecNumber evidence="2">2.7.13.3</ecNumber>
    </recommendedName>
</protein>
<evidence type="ECO:0000256" key="2">
    <source>
        <dbReference type="ARBA" id="ARBA00012438"/>
    </source>
</evidence>
<dbReference type="InterPro" id="IPR004358">
    <property type="entry name" value="Sig_transdc_His_kin-like_C"/>
</dbReference>
<reference evidence="7 8" key="1">
    <citation type="submission" date="2024-04" db="EMBL/GenBank/DDBJ databases">
        <title>Novel species of the genus Ideonella isolated from streams.</title>
        <authorList>
            <person name="Lu H."/>
        </authorList>
    </citation>
    <scope>NUCLEOTIDE SEQUENCE [LARGE SCALE GENOMIC DNA]</scope>
    <source>
        <strain evidence="7 8">DXS29W</strain>
    </source>
</reference>
<dbReference type="InterPro" id="IPR001789">
    <property type="entry name" value="Sig_transdc_resp-reg_receiver"/>
</dbReference>
<dbReference type="EC" id="2.7.13.3" evidence="2"/>
<dbReference type="Proteomes" id="UP001371218">
    <property type="component" value="Unassembled WGS sequence"/>
</dbReference>
<accession>A0ABU9BST4</accession>
<organism evidence="7 8">
    <name type="scientific">Ideonella lacteola</name>
    <dbReference type="NCBI Taxonomy" id="2984193"/>
    <lineage>
        <taxon>Bacteria</taxon>
        <taxon>Pseudomonadati</taxon>
        <taxon>Pseudomonadota</taxon>
        <taxon>Betaproteobacteria</taxon>
        <taxon>Burkholderiales</taxon>
        <taxon>Sphaerotilaceae</taxon>
        <taxon>Ideonella</taxon>
    </lineage>
</organism>
<dbReference type="SMART" id="SM00387">
    <property type="entry name" value="HATPase_c"/>
    <property type="match status" value="1"/>
</dbReference>
<dbReference type="PROSITE" id="PS50110">
    <property type="entry name" value="RESPONSE_REGULATORY"/>
    <property type="match status" value="1"/>
</dbReference>
<dbReference type="InterPro" id="IPR036097">
    <property type="entry name" value="HisK_dim/P_sf"/>
</dbReference>
<gene>
    <name evidence="7" type="ORF">AACH06_19560</name>
</gene>
<dbReference type="InterPro" id="IPR003594">
    <property type="entry name" value="HATPase_dom"/>
</dbReference>
<dbReference type="PROSITE" id="PS50109">
    <property type="entry name" value="HIS_KIN"/>
    <property type="match status" value="1"/>
</dbReference>
<dbReference type="Gene3D" id="1.10.287.130">
    <property type="match status" value="1"/>
</dbReference>
<dbReference type="SUPFAM" id="SSF47384">
    <property type="entry name" value="Homodimeric domain of signal transducing histidine kinase"/>
    <property type="match status" value="1"/>
</dbReference>
<dbReference type="PANTHER" id="PTHR43547:SF2">
    <property type="entry name" value="HYBRID SIGNAL TRANSDUCTION HISTIDINE KINASE C"/>
    <property type="match status" value="1"/>
</dbReference>
<dbReference type="InterPro" id="IPR036890">
    <property type="entry name" value="HATPase_C_sf"/>
</dbReference>
<dbReference type="InterPro" id="IPR003661">
    <property type="entry name" value="HisK_dim/P_dom"/>
</dbReference>
<keyword evidence="8" id="KW-1185">Reference proteome</keyword>
<dbReference type="SMART" id="SM00388">
    <property type="entry name" value="HisKA"/>
    <property type="match status" value="1"/>
</dbReference>
<name>A0ABU9BST4_9BURK</name>
<evidence type="ECO:0000256" key="4">
    <source>
        <dbReference type="PROSITE-ProRule" id="PRU00169"/>
    </source>
</evidence>
<dbReference type="InterPro" id="IPR005467">
    <property type="entry name" value="His_kinase_dom"/>
</dbReference>
<dbReference type="SMART" id="SM00448">
    <property type="entry name" value="REC"/>
    <property type="match status" value="1"/>
</dbReference>
<feature type="domain" description="Histidine kinase" evidence="5">
    <location>
        <begin position="152"/>
        <end position="364"/>
    </location>
</feature>
<dbReference type="Pfam" id="PF02518">
    <property type="entry name" value="HATPase_c"/>
    <property type="match status" value="1"/>
</dbReference>
<evidence type="ECO:0000256" key="3">
    <source>
        <dbReference type="ARBA" id="ARBA00022553"/>
    </source>
</evidence>
<dbReference type="RefSeq" id="WP_341427447.1">
    <property type="nucleotide sequence ID" value="NZ_JBBUTG010000013.1"/>
</dbReference>
<evidence type="ECO:0000313" key="7">
    <source>
        <dbReference type="EMBL" id="MEK8033026.1"/>
    </source>
</evidence>
<proteinExistence type="predicted"/>
<feature type="modified residue" description="4-aspartylphosphate" evidence="4">
    <location>
        <position position="55"/>
    </location>
</feature>
<dbReference type="Pfam" id="PF00512">
    <property type="entry name" value="HisKA"/>
    <property type="match status" value="1"/>
</dbReference>
<evidence type="ECO:0000259" key="6">
    <source>
        <dbReference type="PROSITE" id="PS50110"/>
    </source>
</evidence>
<keyword evidence="7" id="KW-0418">Kinase</keyword>
<dbReference type="Gene3D" id="3.30.565.10">
    <property type="entry name" value="Histidine kinase-like ATPase, C-terminal domain"/>
    <property type="match status" value="1"/>
</dbReference>
<feature type="domain" description="Response regulatory" evidence="6">
    <location>
        <begin position="6"/>
        <end position="123"/>
    </location>
</feature>
<dbReference type="InterPro" id="IPR011006">
    <property type="entry name" value="CheY-like_superfamily"/>
</dbReference>
<dbReference type="Pfam" id="PF00072">
    <property type="entry name" value="Response_reg"/>
    <property type="match status" value="1"/>
</dbReference>
<comment type="caution">
    <text evidence="7">The sequence shown here is derived from an EMBL/GenBank/DDBJ whole genome shotgun (WGS) entry which is preliminary data.</text>
</comment>
<evidence type="ECO:0000313" key="8">
    <source>
        <dbReference type="Proteomes" id="UP001371218"/>
    </source>
</evidence>
<keyword evidence="7" id="KW-0808">Transferase</keyword>